<evidence type="ECO:0000256" key="3">
    <source>
        <dbReference type="ARBA" id="ARBA00022670"/>
    </source>
</evidence>
<feature type="transmembrane region" description="Helical" evidence="11">
    <location>
        <begin position="6"/>
        <end position="27"/>
    </location>
</feature>
<dbReference type="EMBL" id="LT598486">
    <property type="protein sequence ID" value="SCW03304.1"/>
    <property type="molecule type" value="Genomic_DNA"/>
</dbReference>
<dbReference type="AlphaFoldDB" id="A0A1G4MHI3"/>
<dbReference type="GO" id="GO:0071586">
    <property type="term" value="P:CAAX-box protein processing"/>
    <property type="evidence" value="ECO:0007669"/>
    <property type="project" value="InterPro"/>
</dbReference>
<keyword evidence="8 11" id="KW-0472">Membrane</keyword>
<keyword evidence="6" id="KW-0256">Endoplasmic reticulum</keyword>
<keyword evidence="3" id="KW-0645">Protease</keyword>
<evidence type="ECO:0000256" key="4">
    <source>
        <dbReference type="ARBA" id="ARBA00022692"/>
    </source>
</evidence>
<comment type="similarity">
    <text evidence="2">Belongs to the peptidase U48 family.</text>
</comment>
<protein>
    <recommendedName>
        <fullName evidence="10">intramembrane prenyl-peptidase Rce1</fullName>
        <ecNumber evidence="10">3.4.26.1</ecNumber>
    </recommendedName>
</protein>
<proteinExistence type="inferred from homology"/>
<evidence type="ECO:0000256" key="11">
    <source>
        <dbReference type="SAM" id="Phobius"/>
    </source>
</evidence>
<organism evidence="13 14">
    <name type="scientific">Lachancea fermentati</name>
    <name type="common">Zygosaccharomyces fermentati</name>
    <dbReference type="NCBI Taxonomy" id="4955"/>
    <lineage>
        <taxon>Eukaryota</taxon>
        <taxon>Fungi</taxon>
        <taxon>Dikarya</taxon>
        <taxon>Ascomycota</taxon>
        <taxon>Saccharomycotina</taxon>
        <taxon>Saccharomycetes</taxon>
        <taxon>Saccharomycetales</taxon>
        <taxon>Saccharomycetaceae</taxon>
        <taxon>Lachancea</taxon>
    </lineage>
</organism>
<dbReference type="EC" id="3.4.26.1" evidence="10"/>
<evidence type="ECO:0000259" key="12">
    <source>
        <dbReference type="Pfam" id="PF02517"/>
    </source>
</evidence>
<evidence type="ECO:0000256" key="10">
    <source>
        <dbReference type="ARBA" id="ARBA00049729"/>
    </source>
</evidence>
<dbReference type="PANTHER" id="PTHR13046:SF0">
    <property type="entry name" value="CAAX PRENYL PROTEASE 2"/>
    <property type="match status" value="1"/>
</dbReference>
<feature type="transmembrane region" description="Helical" evidence="11">
    <location>
        <begin position="180"/>
        <end position="202"/>
    </location>
</feature>
<reference evidence="13 14" key="1">
    <citation type="submission" date="2016-03" db="EMBL/GenBank/DDBJ databases">
        <authorList>
            <person name="Devillers H."/>
        </authorList>
    </citation>
    <scope>NUCLEOTIDE SEQUENCE [LARGE SCALE GENOMIC DNA]</scope>
    <source>
        <strain evidence="13">CBS 6772</strain>
    </source>
</reference>
<evidence type="ECO:0000256" key="8">
    <source>
        <dbReference type="ARBA" id="ARBA00023136"/>
    </source>
</evidence>
<dbReference type="STRING" id="4955.A0A1G4MHI3"/>
<comment type="catalytic activity">
    <reaction evidence="9">
        <text>Hydrolyzes the peptide bond -P2-(S-farnesyl or geranylgeranyl)C-P1'-P2'-P3'-COOH where P1' and P2' are amino acids with aliphatic sidechains and P3' is any C-terminal residue.</text>
        <dbReference type="EC" id="3.4.26.1"/>
    </reaction>
</comment>
<evidence type="ECO:0000256" key="5">
    <source>
        <dbReference type="ARBA" id="ARBA00022801"/>
    </source>
</evidence>
<feature type="transmembrane region" description="Helical" evidence="11">
    <location>
        <begin position="153"/>
        <end position="174"/>
    </location>
</feature>
<dbReference type="GO" id="GO:0005789">
    <property type="term" value="C:endoplasmic reticulum membrane"/>
    <property type="evidence" value="ECO:0007669"/>
    <property type="project" value="UniProtKB-SubCell"/>
</dbReference>
<keyword evidence="5" id="KW-0378">Hydrolase</keyword>
<dbReference type="Proteomes" id="UP000190831">
    <property type="component" value="Chromosome G"/>
</dbReference>
<dbReference type="PANTHER" id="PTHR13046">
    <property type="entry name" value="PROTEASE U48 CAAX PRENYL PROTEASE RCE1"/>
    <property type="match status" value="1"/>
</dbReference>
<dbReference type="GO" id="GO:0004222">
    <property type="term" value="F:metalloendopeptidase activity"/>
    <property type="evidence" value="ECO:0007669"/>
    <property type="project" value="InterPro"/>
</dbReference>
<feature type="transmembrane region" description="Helical" evidence="11">
    <location>
        <begin position="242"/>
        <end position="259"/>
    </location>
</feature>
<evidence type="ECO:0000256" key="1">
    <source>
        <dbReference type="ARBA" id="ARBA00004477"/>
    </source>
</evidence>
<evidence type="ECO:0000313" key="13">
    <source>
        <dbReference type="EMBL" id="SCW03304.1"/>
    </source>
</evidence>
<dbReference type="OMA" id="HSFCNWC"/>
<feature type="transmembrane region" description="Helical" evidence="11">
    <location>
        <begin position="279"/>
        <end position="300"/>
    </location>
</feature>
<comment type="subcellular location">
    <subcellularLocation>
        <location evidence="1">Endoplasmic reticulum membrane</location>
        <topology evidence="1">Multi-pass membrane protein</topology>
    </subcellularLocation>
</comment>
<feature type="domain" description="CAAX prenyl protease 2/Lysostaphin resistance protein A-like" evidence="12">
    <location>
        <begin position="147"/>
        <end position="256"/>
    </location>
</feature>
<keyword evidence="4 11" id="KW-0812">Transmembrane</keyword>
<feature type="transmembrane region" description="Helical" evidence="11">
    <location>
        <begin position="47"/>
        <end position="65"/>
    </location>
</feature>
<evidence type="ECO:0000256" key="2">
    <source>
        <dbReference type="ARBA" id="ARBA00006897"/>
    </source>
</evidence>
<evidence type="ECO:0000313" key="14">
    <source>
        <dbReference type="Proteomes" id="UP000190831"/>
    </source>
</evidence>
<dbReference type="Pfam" id="PF02517">
    <property type="entry name" value="Rce1-like"/>
    <property type="match status" value="1"/>
</dbReference>
<evidence type="ECO:0000256" key="7">
    <source>
        <dbReference type="ARBA" id="ARBA00022989"/>
    </source>
</evidence>
<dbReference type="InterPro" id="IPR003675">
    <property type="entry name" value="Rce1/LyrA-like_dom"/>
</dbReference>
<dbReference type="OrthoDB" id="271604at2759"/>
<accession>A0A1G4MHI3</accession>
<evidence type="ECO:0000256" key="6">
    <source>
        <dbReference type="ARBA" id="ARBA00022824"/>
    </source>
</evidence>
<keyword evidence="7 11" id="KW-1133">Transmembrane helix</keyword>
<feature type="transmembrane region" description="Helical" evidence="11">
    <location>
        <begin position="214"/>
        <end position="236"/>
    </location>
</feature>
<gene>
    <name evidence="13" type="ORF">LAFE_0G07470G</name>
</gene>
<keyword evidence="14" id="KW-1185">Reference proteome</keyword>
<evidence type="ECO:0000256" key="9">
    <source>
        <dbReference type="ARBA" id="ARBA00047280"/>
    </source>
</evidence>
<sequence>MVSLPVAISLYVSLSYVVALHISFKGINDYKMRRDDPRVIKSRMKRVLGVTLINIVLIPWFHAIYSQGECNFIEAFLRLGLIPGILYGQGILRFAWGLFFSSVVNCLKLMCILYCGPLLDNLLYYLLVPGVSVKSMFIDVYNELFNIWGLRNYVFAPLTEELFYTAMIINNYLITDQKSTTFNSVIFLSPLFFGVAHVHHGFEMYSIGLYSTLNILFSVLFQTVYTTAFGIFTNYVFVRTGGNLWCCIFLHAMANYLGFPGGSELSSQLHIVQHKCSRLVIVFGALWKWIYIGLLLVGVAEFKNNLWNLTQSPYELRITRSAQ</sequence>
<dbReference type="InterPro" id="IPR039731">
    <property type="entry name" value="Rce1"/>
</dbReference>
<name>A0A1G4MHI3_LACFM</name>